<evidence type="ECO:0000256" key="1">
    <source>
        <dbReference type="ARBA" id="ARBA00022553"/>
    </source>
</evidence>
<feature type="compositionally biased region" description="Basic and acidic residues" evidence="2">
    <location>
        <begin position="369"/>
        <end position="399"/>
    </location>
</feature>
<dbReference type="InterPro" id="IPR033184">
    <property type="entry name" value="PRRC2"/>
</dbReference>
<feature type="compositionally biased region" description="Basic and acidic residues" evidence="2">
    <location>
        <begin position="443"/>
        <end position="457"/>
    </location>
</feature>
<evidence type="ECO:0000313" key="5">
    <source>
        <dbReference type="Proteomes" id="UP001476798"/>
    </source>
</evidence>
<dbReference type="InterPro" id="IPR009738">
    <property type="entry name" value="BAT2_N"/>
</dbReference>
<name>A0ABV0PXL2_9TELE</name>
<keyword evidence="1" id="KW-0597">Phosphoprotein</keyword>
<feature type="compositionally biased region" description="Basic and acidic residues" evidence="2">
    <location>
        <begin position="230"/>
        <end position="241"/>
    </location>
</feature>
<proteinExistence type="predicted"/>
<accession>A0ABV0PXL2</accession>
<evidence type="ECO:0000313" key="4">
    <source>
        <dbReference type="EMBL" id="MEQ2188253.1"/>
    </source>
</evidence>
<evidence type="ECO:0000259" key="3">
    <source>
        <dbReference type="Pfam" id="PF07001"/>
    </source>
</evidence>
<reference evidence="4 5" key="1">
    <citation type="submission" date="2021-06" db="EMBL/GenBank/DDBJ databases">
        <authorList>
            <person name="Palmer J.M."/>
        </authorList>
    </citation>
    <scope>NUCLEOTIDE SEQUENCE [LARGE SCALE GENOMIC DNA]</scope>
    <source>
        <strain evidence="4 5">GA_2019</strain>
        <tissue evidence="4">Muscle</tissue>
    </source>
</reference>
<feature type="compositionally biased region" description="Basic and acidic residues" evidence="2">
    <location>
        <begin position="517"/>
        <end position="526"/>
    </location>
</feature>
<feature type="compositionally biased region" description="Polar residues" evidence="2">
    <location>
        <begin position="244"/>
        <end position="255"/>
    </location>
</feature>
<keyword evidence="5" id="KW-1185">Reference proteome</keyword>
<dbReference type="Pfam" id="PF07001">
    <property type="entry name" value="BAT2_N"/>
    <property type="match status" value="1"/>
</dbReference>
<feature type="region of interest" description="Disordered" evidence="2">
    <location>
        <begin position="286"/>
        <end position="526"/>
    </location>
</feature>
<feature type="compositionally biased region" description="Polar residues" evidence="2">
    <location>
        <begin position="111"/>
        <end position="134"/>
    </location>
</feature>
<sequence length="526" mass="57671">MSEKSGQSTKAKDGKTKYATLSLFNTYKGKSLETQKTAVAARHGLQSLGKVAVSRRMPPPANLPSLKAENKGNDPNVNIVPKDGSGWASRAEAGEERQQETPPPQSKPAPLQSQEPSTGGSRSWANNKQPQQLDGSPHVSSHFHQEFPSLQAAGEAEKGDGQDEEPYGPGPSLRPQNVGSWREGGGRNLNTASSPPEMDTKPQEEGSTSLDTSTPPVEAEETGRNATTEGQREKKDSRERIPPSVTSQPKLNGGQQPPAGVPTHFDPAFRSMMPPYMFHAYPQMTFAPGQGNVRYPVPQDGGKGSRSARLQQPPPQSWLQDPDRPSIISATELKELDNLDTDADEGWAGAQMEVDYTEKLNFSDDEEAAKDKGENWEWIRSRTSDNQEGWKEGSEERGGTKTSWADSVDPRAPSPGSVGQYNKPAASQDYQPEVPVVQAPLSERVDRDRERMERVETSAEEEPELTRQASPPVQRPVTVVPEPQGEGETSLPEVCPLVQENQTDRPSVPIRDYFNMEDNRGRQMFC</sequence>
<dbReference type="PANTHER" id="PTHR14038">
    <property type="entry name" value="BAT2 HLA-B-ASSOCIATED TRANSCRIPT 2"/>
    <property type="match status" value="1"/>
</dbReference>
<evidence type="ECO:0000256" key="2">
    <source>
        <dbReference type="SAM" id="MobiDB-lite"/>
    </source>
</evidence>
<feature type="domain" description="BAT2 N-terminal" evidence="3">
    <location>
        <begin position="1"/>
        <end position="162"/>
    </location>
</feature>
<dbReference type="PANTHER" id="PTHR14038:SF6">
    <property type="entry name" value="PROTEIN PRRC2C"/>
    <property type="match status" value="1"/>
</dbReference>
<dbReference type="EMBL" id="JAHRIO010090831">
    <property type="protein sequence ID" value="MEQ2188253.1"/>
    <property type="molecule type" value="Genomic_DNA"/>
</dbReference>
<feature type="region of interest" description="Disordered" evidence="2">
    <location>
        <begin position="47"/>
        <end position="271"/>
    </location>
</feature>
<feature type="compositionally biased region" description="Polar residues" evidence="2">
    <location>
        <begin position="205"/>
        <end position="215"/>
    </location>
</feature>
<gene>
    <name evidence="4" type="ORF">GOODEAATRI_013133</name>
</gene>
<protein>
    <recommendedName>
        <fullName evidence="3">BAT2 N-terminal domain-containing protein</fullName>
    </recommendedName>
</protein>
<comment type="caution">
    <text evidence="4">The sequence shown here is derived from an EMBL/GenBank/DDBJ whole genome shotgun (WGS) entry which is preliminary data.</text>
</comment>
<dbReference type="Proteomes" id="UP001476798">
    <property type="component" value="Unassembled WGS sequence"/>
</dbReference>
<organism evidence="4 5">
    <name type="scientific">Goodea atripinnis</name>
    <dbReference type="NCBI Taxonomy" id="208336"/>
    <lineage>
        <taxon>Eukaryota</taxon>
        <taxon>Metazoa</taxon>
        <taxon>Chordata</taxon>
        <taxon>Craniata</taxon>
        <taxon>Vertebrata</taxon>
        <taxon>Euteleostomi</taxon>
        <taxon>Actinopterygii</taxon>
        <taxon>Neopterygii</taxon>
        <taxon>Teleostei</taxon>
        <taxon>Neoteleostei</taxon>
        <taxon>Acanthomorphata</taxon>
        <taxon>Ovalentaria</taxon>
        <taxon>Atherinomorphae</taxon>
        <taxon>Cyprinodontiformes</taxon>
        <taxon>Goodeidae</taxon>
        <taxon>Goodea</taxon>
    </lineage>
</organism>